<name>A0A261F0Y4_9BIFI</name>
<dbReference type="Proteomes" id="UP000216454">
    <property type="component" value="Unassembled WGS sequence"/>
</dbReference>
<protein>
    <submittedName>
        <fullName evidence="1">Uncharacterized protein</fullName>
    </submittedName>
</protein>
<comment type="caution">
    <text evidence="1">The sequence shown here is derived from an EMBL/GenBank/DDBJ whole genome shotgun (WGS) entry which is preliminary data.</text>
</comment>
<accession>A0A261F0Y4</accession>
<dbReference type="AlphaFoldDB" id="A0A261F0Y4"/>
<reference evidence="1 2" key="1">
    <citation type="journal article" date="2017" name="BMC Genomics">
        <title>Comparative genomic and phylogenomic analyses of the Bifidobacteriaceae family.</title>
        <authorList>
            <person name="Lugli G.A."/>
            <person name="Milani C."/>
            <person name="Turroni F."/>
            <person name="Duranti S."/>
            <person name="Mancabelli L."/>
            <person name="Mangifesta M."/>
            <person name="Ferrario C."/>
            <person name="Modesto M."/>
            <person name="Mattarelli P."/>
            <person name="Jiri K."/>
            <person name="van Sinderen D."/>
            <person name="Ventura M."/>
        </authorList>
    </citation>
    <scope>NUCLEOTIDE SEQUENCE [LARGE SCALE GENOMIC DNA]</scope>
    <source>
        <strain evidence="1 2">DSM 24744</strain>
    </source>
</reference>
<evidence type="ECO:0000313" key="1">
    <source>
        <dbReference type="EMBL" id="OZG52784.1"/>
    </source>
</evidence>
<keyword evidence="2" id="KW-1185">Reference proteome</keyword>
<proteinExistence type="predicted"/>
<sequence length="104" mass="11940">MTVCDARCHWCGRQLTAATAGKVRGACSQGACQARQRDRDRRWLASHAEERAAWDRHIREILQVRPGEPRGWTRSDPYIPAITPSEAIIAIATSWREIRQWRAM</sequence>
<gene>
    <name evidence="1" type="ORF">PSSU_0402</name>
</gene>
<dbReference type="RefSeq" id="WP_094690728.1">
    <property type="nucleotide sequence ID" value="NZ_MWWQ01000005.1"/>
</dbReference>
<evidence type="ECO:0000313" key="2">
    <source>
        <dbReference type="Proteomes" id="UP000216454"/>
    </source>
</evidence>
<organism evidence="1 2">
    <name type="scientific">Pseudoscardovia suis</name>
    <dbReference type="NCBI Taxonomy" id="987063"/>
    <lineage>
        <taxon>Bacteria</taxon>
        <taxon>Bacillati</taxon>
        <taxon>Actinomycetota</taxon>
        <taxon>Actinomycetes</taxon>
        <taxon>Bifidobacteriales</taxon>
        <taxon>Bifidobacteriaceae</taxon>
        <taxon>Pseudoscardovia</taxon>
    </lineage>
</organism>
<dbReference type="EMBL" id="MWWQ01000005">
    <property type="protein sequence ID" value="OZG52784.1"/>
    <property type="molecule type" value="Genomic_DNA"/>
</dbReference>